<gene>
    <name evidence="1" type="ORF">CGOC_LOCUS8653</name>
</gene>
<dbReference type="AlphaFoldDB" id="A0A3P7PIM2"/>
<organism evidence="1 2">
    <name type="scientific">Cylicostephanus goldi</name>
    <name type="common">Nematode worm</name>
    <dbReference type="NCBI Taxonomy" id="71465"/>
    <lineage>
        <taxon>Eukaryota</taxon>
        <taxon>Metazoa</taxon>
        <taxon>Ecdysozoa</taxon>
        <taxon>Nematoda</taxon>
        <taxon>Chromadorea</taxon>
        <taxon>Rhabditida</taxon>
        <taxon>Rhabditina</taxon>
        <taxon>Rhabditomorpha</taxon>
        <taxon>Strongyloidea</taxon>
        <taxon>Strongylidae</taxon>
        <taxon>Cylicostephanus</taxon>
    </lineage>
</organism>
<protein>
    <submittedName>
        <fullName evidence="1">Uncharacterized protein</fullName>
    </submittedName>
</protein>
<reference evidence="1 2" key="1">
    <citation type="submission" date="2018-11" db="EMBL/GenBank/DDBJ databases">
        <authorList>
            <consortium name="Pathogen Informatics"/>
        </authorList>
    </citation>
    <scope>NUCLEOTIDE SEQUENCE [LARGE SCALE GENOMIC DNA]</scope>
</reference>
<proteinExistence type="predicted"/>
<name>A0A3P7PIM2_CYLGO</name>
<sequence length="108" mass="11886">MQRAPDGGGRGLGVFEFHDQQVKAESIQVNNPILAAFIREKKQMEDKTFDDLIGDLKGPLPYPQAKPFRFKRTTASPSLKCSATIKEAFARDVLVSAAKKAEGHVSQL</sequence>
<keyword evidence="2" id="KW-1185">Reference proteome</keyword>
<dbReference type="Proteomes" id="UP000271889">
    <property type="component" value="Unassembled WGS sequence"/>
</dbReference>
<evidence type="ECO:0000313" key="1">
    <source>
        <dbReference type="EMBL" id="VDN19759.1"/>
    </source>
</evidence>
<evidence type="ECO:0000313" key="2">
    <source>
        <dbReference type="Proteomes" id="UP000271889"/>
    </source>
</evidence>
<dbReference type="EMBL" id="UYRV01104604">
    <property type="protein sequence ID" value="VDN19759.1"/>
    <property type="molecule type" value="Genomic_DNA"/>
</dbReference>
<accession>A0A3P7PIM2</accession>